<dbReference type="PANTHER" id="PTHR11706">
    <property type="entry name" value="SOLUTE CARRIER PROTEIN FAMILY 11 MEMBER"/>
    <property type="match status" value="1"/>
</dbReference>
<gene>
    <name evidence="7" type="ORF">IC621_06670</name>
</gene>
<comment type="caution">
    <text evidence="7">The sequence shown here is derived from an EMBL/GenBank/DDBJ whole genome shotgun (WGS) entry which is preliminary data.</text>
</comment>
<keyword evidence="4 6" id="KW-0472">Membrane</keyword>
<feature type="transmembrane region" description="Helical" evidence="6">
    <location>
        <begin position="309"/>
        <end position="335"/>
    </location>
</feature>
<dbReference type="Proteomes" id="UP000626844">
    <property type="component" value="Unassembled WGS sequence"/>
</dbReference>
<evidence type="ECO:0000256" key="3">
    <source>
        <dbReference type="ARBA" id="ARBA00022989"/>
    </source>
</evidence>
<feature type="transmembrane region" description="Helical" evidence="6">
    <location>
        <begin position="356"/>
        <end position="375"/>
    </location>
</feature>
<dbReference type="GO" id="GO:0005886">
    <property type="term" value="C:plasma membrane"/>
    <property type="evidence" value="ECO:0007669"/>
    <property type="project" value="TreeGrafter"/>
</dbReference>
<dbReference type="InterPro" id="IPR001046">
    <property type="entry name" value="NRAMP_fam"/>
</dbReference>
<dbReference type="GO" id="GO:0015086">
    <property type="term" value="F:cadmium ion transmembrane transporter activity"/>
    <property type="evidence" value="ECO:0007669"/>
    <property type="project" value="TreeGrafter"/>
</dbReference>
<feature type="transmembrane region" description="Helical" evidence="6">
    <location>
        <begin position="33"/>
        <end position="53"/>
    </location>
</feature>
<organism evidence="7 8">
    <name type="scientific">Metabacillus arenae</name>
    <dbReference type="NCBI Taxonomy" id="2771434"/>
    <lineage>
        <taxon>Bacteria</taxon>
        <taxon>Bacillati</taxon>
        <taxon>Bacillota</taxon>
        <taxon>Bacilli</taxon>
        <taxon>Bacillales</taxon>
        <taxon>Bacillaceae</taxon>
        <taxon>Metabacillus</taxon>
    </lineage>
</organism>
<proteinExistence type="predicted"/>
<evidence type="ECO:0000256" key="1">
    <source>
        <dbReference type="ARBA" id="ARBA00004141"/>
    </source>
</evidence>
<reference evidence="7" key="1">
    <citation type="submission" date="2020-09" db="EMBL/GenBank/DDBJ databases">
        <title>A novel bacterium of genus Bacillus, isolated from South China Sea.</title>
        <authorList>
            <person name="Huang H."/>
            <person name="Mo K."/>
            <person name="Hu Y."/>
        </authorList>
    </citation>
    <scope>NUCLEOTIDE SEQUENCE</scope>
    <source>
        <strain evidence="7">IB182487</strain>
    </source>
</reference>
<feature type="compositionally biased region" description="Basic and acidic residues" evidence="5">
    <location>
        <begin position="1"/>
        <end position="14"/>
    </location>
</feature>
<dbReference type="EMBL" id="JACXAI010000006">
    <property type="protein sequence ID" value="MBD1379903.1"/>
    <property type="molecule type" value="Genomic_DNA"/>
</dbReference>
<keyword evidence="3 6" id="KW-1133">Transmembrane helix</keyword>
<keyword evidence="2 6" id="KW-0812">Transmembrane</keyword>
<dbReference type="GO" id="GO:0034755">
    <property type="term" value="P:iron ion transmembrane transport"/>
    <property type="evidence" value="ECO:0007669"/>
    <property type="project" value="TreeGrafter"/>
</dbReference>
<evidence type="ECO:0000256" key="2">
    <source>
        <dbReference type="ARBA" id="ARBA00022692"/>
    </source>
</evidence>
<feature type="transmembrane region" description="Helical" evidence="6">
    <location>
        <begin position="218"/>
        <end position="238"/>
    </location>
</feature>
<feature type="transmembrane region" description="Helical" evidence="6">
    <location>
        <begin position="387"/>
        <end position="407"/>
    </location>
</feature>
<feature type="transmembrane region" description="Helical" evidence="6">
    <location>
        <begin position="121"/>
        <end position="143"/>
    </location>
</feature>
<feature type="region of interest" description="Disordered" evidence="5">
    <location>
        <begin position="1"/>
        <end position="24"/>
    </location>
</feature>
<dbReference type="NCBIfam" id="NF037982">
    <property type="entry name" value="Nramp_1"/>
    <property type="match status" value="1"/>
</dbReference>
<accession>A0A926NG68</accession>
<dbReference type="Pfam" id="PF01566">
    <property type="entry name" value="Nramp"/>
    <property type="match status" value="1"/>
</dbReference>
<dbReference type="RefSeq" id="WP_191156971.1">
    <property type="nucleotide sequence ID" value="NZ_JACXAI010000006.1"/>
</dbReference>
<feature type="transmembrane region" description="Helical" evidence="6">
    <location>
        <begin position="149"/>
        <end position="168"/>
    </location>
</feature>
<evidence type="ECO:0000256" key="6">
    <source>
        <dbReference type="SAM" id="Phobius"/>
    </source>
</evidence>
<feature type="transmembrane region" description="Helical" evidence="6">
    <location>
        <begin position="419"/>
        <end position="438"/>
    </location>
</feature>
<sequence length="451" mass="49180">MKESQVLKQDEPVVKQETPSVTKQEGAPIPTNFWGYVKGFGPGVVVVLTWLGAGDLVDASVAGANYGYTLMWALAAALLVRFALVNTLAKFQLFNPNRYSIIQAYGKLHPMYPGVLGSGSILYGYVSAAYCLSGASYALYHLTGIGNPIIWAVLNILLALLITGRSIYKQVELVQKVILAIMTVCLVGIAIVTGFQPAEALKGVFLFQIPEKQGAFDSMIVVISLIGAVGGSIANLLYPEWMKQKGYINPEHRKVQKYDLLFATIMMIILNLAVWVIGAEILNPRGLTVSSVDDLGNILGQVLGRPGEIVLYLAIWAATFSTFIGGTDGYIRLAFDGFYSSSPKRKEKYDGSYRKDPAFKVIYFIMLIMPIIWVFPGMPGFVELTVVANAGLIFFLPVISIGLLLIINKKSIYGDRAHNLFDTVVVGILSIFALWSVYNIAKPLVQSLIGG</sequence>
<evidence type="ECO:0000256" key="4">
    <source>
        <dbReference type="ARBA" id="ARBA00023136"/>
    </source>
</evidence>
<dbReference type="GO" id="GO:0005384">
    <property type="term" value="F:manganese ion transmembrane transporter activity"/>
    <property type="evidence" value="ECO:0007669"/>
    <property type="project" value="TreeGrafter"/>
</dbReference>
<evidence type="ECO:0000313" key="7">
    <source>
        <dbReference type="EMBL" id="MBD1379903.1"/>
    </source>
</evidence>
<evidence type="ECO:0000313" key="8">
    <source>
        <dbReference type="Proteomes" id="UP000626844"/>
    </source>
</evidence>
<dbReference type="PANTHER" id="PTHR11706:SF3">
    <property type="entry name" value="METAL ION TRANSPORT PROTEIN"/>
    <property type="match status" value="1"/>
</dbReference>
<dbReference type="AlphaFoldDB" id="A0A926NG68"/>
<feature type="transmembrane region" description="Helical" evidence="6">
    <location>
        <begin position="258"/>
        <end position="278"/>
    </location>
</feature>
<comment type="subcellular location">
    <subcellularLocation>
        <location evidence="1">Membrane</location>
        <topology evidence="1">Multi-pass membrane protein</topology>
    </subcellularLocation>
</comment>
<keyword evidence="8" id="KW-1185">Reference proteome</keyword>
<evidence type="ECO:0000256" key="5">
    <source>
        <dbReference type="SAM" id="MobiDB-lite"/>
    </source>
</evidence>
<feature type="transmembrane region" description="Helical" evidence="6">
    <location>
        <begin position="65"/>
        <end position="84"/>
    </location>
</feature>
<protein>
    <submittedName>
        <fullName evidence="7">Nramp family divalent metal transporter</fullName>
    </submittedName>
</protein>
<feature type="transmembrane region" description="Helical" evidence="6">
    <location>
        <begin position="177"/>
        <end position="198"/>
    </location>
</feature>
<name>A0A926NG68_9BACI</name>